<dbReference type="SUPFAM" id="SSF47473">
    <property type="entry name" value="EF-hand"/>
    <property type="match status" value="2"/>
</dbReference>
<dbReference type="InterPro" id="IPR011992">
    <property type="entry name" value="EF-hand-dom_pair"/>
</dbReference>
<dbReference type="PROSITE" id="PS00018">
    <property type="entry name" value="EF_HAND_1"/>
    <property type="match status" value="3"/>
</dbReference>
<feature type="domain" description="EF-hand" evidence="5">
    <location>
        <begin position="142"/>
        <end position="177"/>
    </location>
</feature>
<proteinExistence type="predicted"/>
<dbReference type="InterPro" id="IPR002048">
    <property type="entry name" value="EF_hand_dom"/>
</dbReference>
<keyword evidence="6" id="KW-1185">Reference proteome</keyword>
<feature type="signal peptide" evidence="4">
    <location>
        <begin position="1"/>
        <end position="25"/>
    </location>
</feature>
<dbReference type="InterPro" id="IPR018247">
    <property type="entry name" value="EF_Hand_1_Ca_BS"/>
</dbReference>
<dbReference type="GO" id="GO:0005509">
    <property type="term" value="F:calcium ion binding"/>
    <property type="evidence" value="ECO:0007669"/>
    <property type="project" value="InterPro"/>
</dbReference>
<accession>A0A915D573</accession>
<feature type="domain" description="EF-hand" evidence="5">
    <location>
        <begin position="103"/>
        <end position="138"/>
    </location>
</feature>
<protein>
    <submittedName>
        <fullName evidence="7">EF-hand domain-containing protein</fullName>
    </submittedName>
</protein>
<dbReference type="GO" id="GO:0005783">
    <property type="term" value="C:endoplasmic reticulum"/>
    <property type="evidence" value="ECO:0007669"/>
    <property type="project" value="TreeGrafter"/>
</dbReference>
<evidence type="ECO:0000313" key="6">
    <source>
        <dbReference type="Proteomes" id="UP000887574"/>
    </source>
</evidence>
<evidence type="ECO:0000259" key="5">
    <source>
        <dbReference type="PROSITE" id="PS50222"/>
    </source>
</evidence>
<dbReference type="Proteomes" id="UP000887574">
    <property type="component" value="Unplaced"/>
</dbReference>
<organism evidence="6 7">
    <name type="scientific">Ditylenchus dipsaci</name>
    <dbReference type="NCBI Taxonomy" id="166011"/>
    <lineage>
        <taxon>Eukaryota</taxon>
        <taxon>Metazoa</taxon>
        <taxon>Ecdysozoa</taxon>
        <taxon>Nematoda</taxon>
        <taxon>Chromadorea</taxon>
        <taxon>Rhabditida</taxon>
        <taxon>Tylenchina</taxon>
        <taxon>Tylenchomorpha</taxon>
        <taxon>Sphaerularioidea</taxon>
        <taxon>Anguinidae</taxon>
        <taxon>Anguininae</taxon>
        <taxon>Ditylenchus</taxon>
    </lineage>
</organism>
<feature type="domain" description="EF-hand" evidence="5">
    <location>
        <begin position="237"/>
        <end position="272"/>
    </location>
</feature>
<dbReference type="AlphaFoldDB" id="A0A915D573"/>
<reference evidence="7" key="1">
    <citation type="submission" date="2022-11" db="UniProtKB">
        <authorList>
            <consortium name="WormBaseParasite"/>
        </authorList>
    </citation>
    <scope>IDENTIFICATION</scope>
</reference>
<dbReference type="Pfam" id="PF13499">
    <property type="entry name" value="EF-hand_7"/>
    <property type="match status" value="2"/>
</dbReference>
<dbReference type="PROSITE" id="PS50222">
    <property type="entry name" value="EF_HAND_2"/>
    <property type="match status" value="3"/>
</dbReference>
<dbReference type="Gene3D" id="1.10.238.10">
    <property type="entry name" value="EF-hand"/>
    <property type="match status" value="4"/>
</dbReference>
<dbReference type="PANTHER" id="PTHR10827">
    <property type="entry name" value="RETICULOCALBIN"/>
    <property type="match status" value="1"/>
</dbReference>
<evidence type="ECO:0000256" key="1">
    <source>
        <dbReference type="ARBA" id="ARBA00022723"/>
    </source>
</evidence>
<keyword evidence="3" id="KW-0106">Calcium</keyword>
<name>A0A915D573_9BILA</name>
<keyword evidence="4" id="KW-0732">Signal</keyword>
<evidence type="ECO:0000256" key="3">
    <source>
        <dbReference type="ARBA" id="ARBA00022837"/>
    </source>
</evidence>
<keyword evidence="1" id="KW-0479">Metal-binding</keyword>
<evidence type="ECO:0000256" key="4">
    <source>
        <dbReference type="SAM" id="SignalP"/>
    </source>
</evidence>
<evidence type="ECO:0000256" key="2">
    <source>
        <dbReference type="ARBA" id="ARBA00022737"/>
    </source>
</evidence>
<sequence>MAAYLANNLFYLLLLSTSQLVLVKSGIPLANRPPSNEVQVEKPGKAAEQPATLAVANIQRPAHLEGVPLERDGKLNKDFRREVLLGEDTSGHHEKSPEQEKKQLETLVKHMFSRADVNKDGKLSEEELKNQILVNTNHHLDEAKKESSEVFQTVDGNGDGKITWEEYKSHFIVEKGLMDKEHVKDHTKQQHPDAFDTNARFLLQEEKDAFEQADADGDGLDEVEWLSFRHPEHSKVMLKEMAEEILKAFDIDKDGVLTEQEFSKVNSGEVTDQKMEQEYIEARKHEFNTMIDKDKDGKATIEELLEFVDPRNERHAQEEVHEIMTIADADTDSHVTLEELLSKVDLLASSGFIHPKARLHDDL</sequence>
<feature type="chain" id="PRO_5037332503" evidence="4">
    <location>
        <begin position="26"/>
        <end position="363"/>
    </location>
</feature>
<dbReference type="SMART" id="SM00054">
    <property type="entry name" value="EFh"/>
    <property type="match status" value="4"/>
</dbReference>
<evidence type="ECO:0000313" key="7">
    <source>
        <dbReference type="WBParaSite" id="jg15972"/>
    </source>
</evidence>
<dbReference type="WBParaSite" id="jg15972">
    <property type="protein sequence ID" value="jg15972"/>
    <property type="gene ID" value="jg15972"/>
</dbReference>
<dbReference type="GO" id="GO:0017156">
    <property type="term" value="P:calcium-ion regulated exocytosis"/>
    <property type="evidence" value="ECO:0007669"/>
    <property type="project" value="TreeGrafter"/>
</dbReference>
<keyword evidence="2" id="KW-0677">Repeat</keyword>
<dbReference type="PANTHER" id="PTHR10827:SF98">
    <property type="entry name" value="45 KDA CALCIUM-BINDING PROTEIN"/>
    <property type="match status" value="1"/>
</dbReference>